<dbReference type="Pfam" id="PF01370">
    <property type="entry name" value="Epimerase"/>
    <property type="match status" value="1"/>
</dbReference>
<sequence length="314" mass="33451">MILVTGGLGFIGSHTARALLDLGEDCVVVQRSTRQLPAFLEDARMTVEPADINDREALLAIGRRHDITGIVHLAGSHPWPPVPDAPVEATRQALGGLLNIAQAAQEWGVRRLGVASTIGVYLGAAGEGPLREDAPLSMHAPVSIPTFKKIGEMLGDFLADTTGIDIVNYRISGTWGPLGHPDPFFAAPALVHAAAHGTAPDLSHLVRPAFAEDGIDLTYVKDTGRAIALLQLADKLNHRTYNVGSGRATTNAELIEAISKAVPGAQVDLPTGGEAPHLVLDINRLTRDTGYRPEYDTERAAADYIAWLRAGNKR</sequence>
<evidence type="ECO:0000256" key="5">
    <source>
        <dbReference type="ARBA" id="ARBA00033067"/>
    </source>
</evidence>
<proteinExistence type="inferred from homology"/>
<name>A0A6N7KZT9_9ACTN</name>
<feature type="domain" description="NAD-dependent epimerase/dehydratase" evidence="6">
    <location>
        <begin position="2"/>
        <end position="244"/>
    </location>
</feature>
<dbReference type="PANTHER" id="PTHR43725">
    <property type="entry name" value="UDP-GLUCOSE 4-EPIMERASE"/>
    <property type="match status" value="1"/>
</dbReference>
<accession>A0A6N7KZT9</accession>
<gene>
    <name evidence="7" type="ORF">F7Q99_27370</name>
</gene>
<reference evidence="7 8" key="1">
    <citation type="submission" date="2019-09" db="EMBL/GenBank/DDBJ databases">
        <title>Genome Sequences of Streptomyces kaniharaensis ATCC 21070.</title>
        <authorList>
            <person name="Zhu W."/>
            <person name="De Crecy-Lagard V."/>
            <person name="Richards N.G."/>
        </authorList>
    </citation>
    <scope>NUCLEOTIDE SEQUENCE [LARGE SCALE GENOMIC DNA]</scope>
    <source>
        <strain evidence="7 8">SF-557</strain>
    </source>
</reference>
<comment type="similarity">
    <text evidence="2">Belongs to the NAD(P)-dependent epimerase/dehydratase family.</text>
</comment>
<dbReference type="InterPro" id="IPR001509">
    <property type="entry name" value="Epimerase_deHydtase"/>
</dbReference>
<dbReference type="InterPro" id="IPR036291">
    <property type="entry name" value="NAD(P)-bd_dom_sf"/>
</dbReference>
<evidence type="ECO:0000313" key="8">
    <source>
        <dbReference type="Proteomes" id="UP000450000"/>
    </source>
</evidence>
<dbReference type="SUPFAM" id="SSF51735">
    <property type="entry name" value="NAD(P)-binding Rossmann-fold domains"/>
    <property type="match status" value="1"/>
</dbReference>
<dbReference type="AlphaFoldDB" id="A0A6N7KZT9"/>
<organism evidence="7 8">
    <name type="scientific">Streptomyces kaniharaensis</name>
    <dbReference type="NCBI Taxonomy" id="212423"/>
    <lineage>
        <taxon>Bacteria</taxon>
        <taxon>Bacillati</taxon>
        <taxon>Actinomycetota</taxon>
        <taxon>Actinomycetes</taxon>
        <taxon>Kitasatosporales</taxon>
        <taxon>Streptomycetaceae</taxon>
        <taxon>Streptomyces</taxon>
    </lineage>
</organism>
<evidence type="ECO:0000259" key="6">
    <source>
        <dbReference type="Pfam" id="PF01370"/>
    </source>
</evidence>
<dbReference type="OrthoDB" id="9801785at2"/>
<evidence type="ECO:0000256" key="4">
    <source>
        <dbReference type="ARBA" id="ARBA00031367"/>
    </source>
</evidence>
<evidence type="ECO:0000256" key="2">
    <source>
        <dbReference type="ARBA" id="ARBA00007637"/>
    </source>
</evidence>
<keyword evidence="8" id="KW-1185">Reference proteome</keyword>
<dbReference type="Proteomes" id="UP000450000">
    <property type="component" value="Unassembled WGS sequence"/>
</dbReference>
<evidence type="ECO:0000256" key="3">
    <source>
        <dbReference type="ARBA" id="ARBA00018569"/>
    </source>
</evidence>
<dbReference type="Gene3D" id="3.40.50.720">
    <property type="entry name" value="NAD(P)-binding Rossmann-like Domain"/>
    <property type="match status" value="1"/>
</dbReference>
<dbReference type="EMBL" id="WBOF01000001">
    <property type="protein sequence ID" value="MQS15877.1"/>
    <property type="molecule type" value="Genomic_DNA"/>
</dbReference>
<comment type="caution">
    <text evidence="7">The sequence shown here is derived from an EMBL/GenBank/DDBJ whole genome shotgun (WGS) entry which is preliminary data.</text>
</comment>
<protein>
    <recommendedName>
        <fullName evidence="3">UDP-glucose 4-epimerase</fullName>
    </recommendedName>
    <alternativeName>
        <fullName evidence="5">Galactowaldenase</fullName>
    </alternativeName>
    <alternativeName>
        <fullName evidence="4">UDP-galactose 4-epimerase</fullName>
    </alternativeName>
</protein>
<evidence type="ECO:0000313" key="7">
    <source>
        <dbReference type="EMBL" id="MQS15877.1"/>
    </source>
</evidence>
<evidence type="ECO:0000256" key="1">
    <source>
        <dbReference type="ARBA" id="ARBA00004947"/>
    </source>
</evidence>
<comment type="pathway">
    <text evidence="1">Carbohydrate metabolism; galactose metabolism.</text>
</comment>
<dbReference type="RefSeq" id="WP_153465606.1">
    <property type="nucleotide sequence ID" value="NZ_WBOF01000001.1"/>
</dbReference>